<dbReference type="InterPro" id="IPR008547">
    <property type="entry name" value="DUF829_TMEM53"/>
</dbReference>
<dbReference type="InterPro" id="IPR029058">
    <property type="entry name" value="AB_hydrolase_fold"/>
</dbReference>
<dbReference type="SUPFAM" id="SSF53474">
    <property type="entry name" value="alpha/beta-Hydrolases"/>
    <property type="match status" value="1"/>
</dbReference>
<gene>
    <name evidence="2" type="ORF">VSDG_03327</name>
</gene>
<evidence type="ECO:0000313" key="3">
    <source>
        <dbReference type="Proteomes" id="UP000284375"/>
    </source>
</evidence>
<name>A0A423WBI5_CYTCH</name>
<feature type="region of interest" description="Disordered" evidence="1">
    <location>
        <begin position="1"/>
        <end position="22"/>
    </location>
</feature>
<dbReference type="OrthoDB" id="77878at2759"/>
<sequence length="329" mass="36524">MASNTSTPTPGPSTKEGPLSSFDRISRLVYLYRPGPSNGRKPSASPGTPALTSVVNRAPRLILVASWMDAREPHIAKYTTRLQALYPDSPLLLVRCFSHHFNTKIRLHPKEIEPAVPVIRSILAEAAGGGGGGGGDGQQEPDMLIHVFSNGGSTTLMHLYRLYAKSARPGEPDRLPAHVTIFDSAPGRWQWRRSVTAFMAPLAGKNWAVRLIMRSLLHLMCAFYWLTHVPWGRPGYVGQSWLVHNDRAENRSECRRTYIYSEEDKLVDYRHVEEHAAAAAANGYVPRLEKFSGSQHVAHVRVDERRYWGVVRGTWEDEPAGSGAIDGAK</sequence>
<keyword evidence="3" id="KW-1185">Reference proteome</keyword>
<dbReference type="PANTHER" id="PTHR12265:SF40">
    <property type="entry name" value="DUF829-DOMAIN-CONTAINING PROTEIN"/>
    <property type="match status" value="1"/>
</dbReference>
<evidence type="ECO:0008006" key="4">
    <source>
        <dbReference type="Google" id="ProtNLM"/>
    </source>
</evidence>
<dbReference type="Pfam" id="PF05705">
    <property type="entry name" value="DUF829"/>
    <property type="match status" value="1"/>
</dbReference>
<dbReference type="PANTHER" id="PTHR12265">
    <property type="entry name" value="TRANSMEMBRANE PROTEIN 53"/>
    <property type="match status" value="1"/>
</dbReference>
<dbReference type="Proteomes" id="UP000284375">
    <property type="component" value="Unassembled WGS sequence"/>
</dbReference>
<reference evidence="2 3" key="1">
    <citation type="submission" date="2015-09" db="EMBL/GenBank/DDBJ databases">
        <title>Host preference determinants of Valsa canker pathogens revealed by comparative genomics.</title>
        <authorList>
            <person name="Yin Z."/>
            <person name="Huang L."/>
        </authorList>
    </citation>
    <scope>NUCLEOTIDE SEQUENCE [LARGE SCALE GENOMIC DNA]</scope>
    <source>
        <strain evidence="2 3">YSFL</strain>
    </source>
</reference>
<organism evidence="2 3">
    <name type="scientific">Cytospora chrysosperma</name>
    <name type="common">Cytospora canker fungus</name>
    <name type="synonym">Sphaeria chrysosperma</name>
    <dbReference type="NCBI Taxonomy" id="252740"/>
    <lineage>
        <taxon>Eukaryota</taxon>
        <taxon>Fungi</taxon>
        <taxon>Dikarya</taxon>
        <taxon>Ascomycota</taxon>
        <taxon>Pezizomycotina</taxon>
        <taxon>Sordariomycetes</taxon>
        <taxon>Sordariomycetidae</taxon>
        <taxon>Diaporthales</taxon>
        <taxon>Cytosporaceae</taxon>
        <taxon>Cytospora</taxon>
    </lineage>
</organism>
<accession>A0A423WBI5</accession>
<evidence type="ECO:0000313" key="2">
    <source>
        <dbReference type="EMBL" id="ROW00722.1"/>
    </source>
</evidence>
<feature type="compositionally biased region" description="Low complexity" evidence="1">
    <location>
        <begin position="1"/>
        <end position="14"/>
    </location>
</feature>
<dbReference type="AlphaFoldDB" id="A0A423WBI5"/>
<proteinExistence type="predicted"/>
<comment type="caution">
    <text evidence="2">The sequence shown here is derived from an EMBL/GenBank/DDBJ whole genome shotgun (WGS) entry which is preliminary data.</text>
</comment>
<dbReference type="EMBL" id="LJZO01000008">
    <property type="protein sequence ID" value="ROW00722.1"/>
    <property type="molecule type" value="Genomic_DNA"/>
</dbReference>
<evidence type="ECO:0000256" key="1">
    <source>
        <dbReference type="SAM" id="MobiDB-lite"/>
    </source>
</evidence>
<protein>
    <recommendedName>
        <fullName evidence="4">Indole-diterpene biosynthesis protein PaxU</fullName>
    </recommendedName>
</protein>